<sequence length="100" mass="11597">MLKPLYDLRNKIADFTQIKNKPLSGLSDPKWICDLACLVNLTGYLNDLKLKFPKQGQLINDLYSHLKSFQNKIRLWEAQMLPGDGYYFTTFSAYENIAYA</sequence>
<organism evidence="1 2">
    <name type="scientific">Eumeta variegata</name>
    <name type="common">Bagworm moth</name>
    <name type="synonym">Eumeta japonica</name>
    <dbReference type="NCBI Taxonomy" id="151549"/>
    <lineage>
        <taxon>Eukaryota</taxon>
        <taxon>Metazoa</taxon>
        <taxon>Ecdysozoa</taxon>
        <taxon>Arthropoda</taxon>
        <taxon>Hexapoda</taxon>
        <taxon>Insecta</taxon>
        <taxon>Pterygota</taxon>
        <taxon>Neoptera</taxon>
        <taxon>Endopterygota</taxon>
        <taxon>Lepidoptera</taxon>
        <taxon>Glossata</taxon>
        <taxon>Ditrysia</taxon>
        <taxon>Tineoidea</taxon>
        <taxon>Psychidae</taxon>
        <taxon>Oiketicinae</taxon>
        <taxon>Eumeta</taxon>
    </lineage>
</organism>
<reference evidence="1 2" key="1">
    <citation type="journal article" date="2019" name="Commun. Biol.">
        <title>The bagworm genome reveals a unique fibroin gene that provides high tensile strength.</title>
        <authorList>
            <person name="Kono N."/>
            <person name="Nakamura H."/>
            <person name="Ohtoshi R."/>
            <person name="Tomita M."/>
            <person name="Numata K."/>
            <person name="Arakawa K."/>
        </authorList>
    </citation>
    <scope>NUCLEOTIDE SEQUENCE [LARGE SCALE GENOMIC DNA]</scope>
</reference>
<comment type="caution">
    <text evidence="1">The sequence shown here is derived from an EMBL/GenBank/DDBJ whole genome shotgun (WGS) entry which is preliminary data.</text>
</comment>
<dbReference type="PANTHER" id="PTHR45913">
    <property type="entry name" value="EPM2A-INTERACTING PROTEIN 1"/>
    <property type="match status" value="1"/>
</dbReference>
<dbReference type="AlphaFoldDB" id="A0A4C1UHM0"/>
<dbReference type="STRING" id="151549.A0A4C1UHM0"/>
<evidence type="ECO:0000313" key="2">
    <source>
        <dbReference type="Proteomes" id="UP000299102"/>
    </source>
</evidence>
<protein>
    <submittedName>
        <fullName evidence="1">General transcription factor II-I repeat domain-containing protein 2</fullName>
    </submittedName>
</protein>
<gene>
    <name evidence="1" type="primary">GTF2IRD2</name>
    <name evidence="1" type="ORF">EVAR_84509_1</name>
</gene>
<name>A0A4C1UHM0_EUMVA</name>
<dbReference type="Proteomes" id="UP000299102">
    <property type="component" value="Unassembled WGS sequence"/>
</dbReference>
<dbReference type="OrthoDB" id="7457311at2759"/>
<proteinExistence type="predicted"/>
<keyword evidence="2" id="KW-1185">Reference proteome</keyword>
<evidence type="ECO:0000313" key="1">
    <source>
        <dbReference type="EMBL" id="GBP25951.1"/>
    </source>
</evidence>
<dbReference type="PANTHER" id="PTHR45913:SF5">
    <property type="entry name" value="GENERAL TRANSCRIPTION FACTOR II-I REPEAT DOMAIN-CONTAINING PROTEIN 2A-LIKE PROTEIN"/>
    <property type="match status" value="1"/>
</dbReference>
<dbReference type="EMBL" id="BGZK01000174">
    <property type="protein sequence ID" value="GBP25951.1"/>
    <property type="molecule type" value="Genomic_DNA"/>
</dbReference>
<accession>A0A4C1UHM0</accession>